<evidence type="ECO:0000256" key="8">
    <source>
        <dbReference type="SAM" id="Phobius"/>
    </source>
</evidence>
<evidence type="ECO:0000256" key="1">
    <source>
        <dbReference type="ARBA" id="ARBA00022475"/>
    </source>
</evidence>
<proteinExistence type="predicted"/>
<reference evidence="9" key="1">
    <citation type="submission" date="2020-10" db="EMBL/GenBank/DDBJ databases">
        <authorList>
            <person name="Gilroy R."/>
        </authorList>
    </citation>
    <scope>NUCLEOTIDE SEQUENCE</scope>
    <source>
        <strain evidence="9">CHK147-3167</strain>
    </source>
</reference>
<evidence type="ECO:0000256" key="3">
    <source>
        <dbReference type="ARBA" id="ARBA00022670"/>
    </source>
</evidence>
<keyword evidence="1" id="KW-1003">Cell membrane</keyword>
<dbReference type="SMART" id="SM00793">
    <property type="entry name" value="AgrB"/>
    <property type="match status" value="1"/>
</dbReference>
<feature type="transmembrane region" description="Helical" evidence="8">
    <location>
        <begin position="139"/>
        <end position="157"/>
    </location>
</feature>
<dbReference type="GO" id="GO:0008233">
    <property type="term" value="F:peptidase activity"/>
    <property type="evidence" value="ECO:0007669"/>
    <property type="project" value="UniProtKB-KW"/>
</dbReference>
<name>A0A9D0ZSF1_9FIRM</name>
<reference evidence="9" key="2">
    <citation type="journal article" date="2021" name="PeerJ">
        <title>Extensive microbial diversity within the chicken gut microbiome revealed by metagenomics and culture.</title>
        <authorList>
            <person name="Gilroy R."/>
            <person name="Ravi A."/>
            <person name="Getino M."/>
            <person name="Pursley I."/>
            <person name="Horton D.L."/>
            <person name="Alikhan N.F."/>
            <person name="Baker D."/>
            <person name="Gharbi K."/>
            <person name="Hall N."/>
            <person name="Watson M."/>
            <person name="Adriaenssens E.M."/>
            <person name="Foster-Nyarko E."/>
            <person name="Jarju S."/>
            <person name="Secka A."/>
            <person name="Antonio M."/>
            <person name="Oren A."/>
            <person name="Chaudhuri R.R."/>
            <person name="La Ragione R."/>
            <person name="Hildebrand F."/>
            <person name="Pallen M.J."/>
        </authorList>
    </citation>
    <scope>NUCLEOTIDE SEQUENCE</scope>
    <source>
        <strain evidence="9">CHK147-3167</strain>
    </source>
</reference>
<feature type="transmembrane region" description="Helical" evidence="8">
    <location>
        <begin position="80"/>
        <end position="97"/>
    </location>
</feature>
<dbReference type="Proteomes" id="UP000886786">
    <property type="component" value="Unassembled WGS sequence"/>
</dbReference>
<dbReference type="GO" id="GO:0006508">
    <property type="term" value="P:proteolysis"/>
    <property type="evidence" value="ECO:0007669"/>
    <property type="project" value="UniProtKB-KW"/>
</dbReference>
<gene>
    <name evidence="9" type="ORF">IAB27_06585</name>
</gene>
<dbReference type="GO" id="GO:0016020">
    <property type="term" value="C:membrane"/>
    <property type="evidence" value="ECO:0007669"/>
    <property type="project" value="InterPro"/>
</dbReference>
<feature type="transmembrane region" description="Helical" evidence="8">
    <location>
        <begin position="103"/>
        <end position="119"/>
    </location>
</feature>
<evidence type="ECO:0000256" key="7">
    <source>
        <dbReference type="ARBA" id="ARBA00023136"/>
    </source>
</evidence>
<sequence length="202" mass="22763">MRKKIIKCSLKAIKNKYPNYSEERLDELRYGLEGLYLLITKSIIIFGIAYFLGILGELIVFTVIYNIIRATSFGIHATKSWICLVSSLTIFIGLTYLSTIVSIPIGTRVIVGIIGIFYINKYSPADTKKRPIVSPKRRMVYKTISTIIACVFVVISIITTNDFIANCLLFSLVTQCVMISPLTYKLSGQPFDNYKTYVLNAS</sequence>
<keyword evidence="4 8" id="KW-0812">Transmembrane</keyword>
<keyword evidence="7 8" id="KW-0472">Membrane</keyword>
<evidence type="ECO:0000313" key="9">
    <source>
        <dbReference type="EMBL" id="HIQ91267.1"/>
    </source>
</evidence>
<evidence type="ECO:0000313" key="10">
    <source>
        <dbReference type="Proteomes" id="UP000886786"/>
    </source>
</evidence>
<feature type="transmembrane region" description="Helical" evidence="8">
    <location>
        <begin position="43"/>
        <end position="68"/>
    </location>
</feature>
<comment type="caution">
    <text evidence="9">The sequence shown here is derived from an EMBL/GenBank/DDBJ whole genome shotgun (WGS) entry which is preliminary data.</text>
</comment>
<keyword evidence="5" id="KW-0378">Hydrolase</keyword>
<organism evidence="9 10">
    <name type="scientific">Candidatus Coprosoma intestinipullorum</name>
    <dbReference type="NCBI Taxonomy" id="2840752"/>
    <lineage>
        <taxon>Bacteria</taxon>
        <taxon>Bacillati</taxon>
        <taxon>Bacillota</taxon>
        <taxon>Bacillota incertae sedis</taxon>
        <taxon>Candidatus Coprosoma</taxon>
    </lineage>
</organism>
<accession>A0A9D0ZSF1</accession>
<dbReference type="Pfam" id="PF04647">
    <property type="entry name" value="AgrB"/>
    <property type="match status" value="1"/>
</dbReference>
<evidence type="ECO:0000256" key="2">
    <source>
        <dbReference type="ARBA" id="ARBA00022654"/>
    </source>
</evidence>
<protein>
    <submittedName>
        <fullName evidence="9">Accessory gene regulator AgrB</fullName>
    </submittedName>
</protein>
<keyword evidence="6 8" id="KW-1133">Transmembrane helix</keyword>
<dbReference type="AlphaFoldDB" id="A0A9D0ZSF1"/>
<keyword evidence="2" id="KW-0673">Quorum sensing</keyword>
<keyword evidence="3" id="KW-0645">Protease</keyword>
<evidence type="ECO:0000256" key="4">
    <source>
        <dbReference type="ARBA" id="ARBA00022692"/>
    </source>
</evidence>
<evidence type="ECO:0000256" key="6">
    <source>
        <dbReference type="ARBA" id="ARBA00022989"/>
    </source>
</evidence>
<evidence type="ECO:0000256" key="5">
    <source>
        <dbReference type="ARBA" id="ARBA00022801"/>
    </source>
</evidence>
<dbReference type="InterPro" id="IPR006741">
    <property type="entry name" value="AgrB"/>
</dbReference>
<dbReference type="GO" id="GO:0009372">
    <property type="term" value="P:quorum sensing"/>
    <property type="evidence" value="ECO:0007669"/>
    <property type="project" value="UniProtKB-KW"/>
</dbReference>
<dbReference type="EMBL" id="DVFV01000111">
    <property type="protein sequence ID" value="HIQ91267.1"/>
    <property type="molecule type" value="Genomic_DNA"/>
</dbReference>